<evidence type="ECO:0000313" key="3">
    <source>
        <dbReference type="Proteomes" id="UP001500582"/>
    </source>
</evidence>
<evidence type="ECO:0000313" key="2">
    <source>
        <dbReference type="EMBL" id="GAA4328203.1"/>
    </source>
</evidence>
<dbReference type="Gene3D" id="3.90.550.10">
    <property type="entry name" value="Spore Coat Polysaccharide Biosynthesis Protein SpsA, Chain A"/>
    <property type="match status" value="1"/>
</dbReference>
<protein>
    <submittedName>
        <fullName evidence="2">Glycosyltransferase family 2 protein</fullName>
    </submittedName>
</protein>
<gene>
    <name evidence="2" type="ORF">GCM10023149_32110</name>
</gene>
<organism evidence="2 3">
    <name type="scientific">Mucilaginibacter gynuensis</name>
    <dbReference type="NCBI Taxonomy" id="1302236"/>
    <lineage>
        <taxon>Bacteria</taxon>
        <taxon>Pseudomonadati</taxon>
        <taxon>Bacteroidota</taxon>
        <taxon>Sphingobacteriia</taxon>
        <taxon>Sphingobacteriales</taxon>
        <taxon>Sphingobacteriaceae</taxon>
        <taxon>Mucilaginibacter</taxon>
    </lineage>
</organism>
<dbReference type="Pfam" id="PF00535">
    <property type="entry name" value="Glycos_transf_2"/>
    <property type="match status" value="1"/>
</dbReference>
<dbReference type="InterPro" id="IPR001173">
    <property type="entry name" value="Glyco_trans_2-like"/>
</dbReference>
<dbReference type="PANTHER" id="PTHR22916">
    <property type="entry name" value="GLYCOSYLTRANSFERASE"/>
    <property type="match status" value="1"/>
</dbReference>
<reference evidence="3" key="1">
    <citation type="journal article" date="2019" name="Int. J. Syst. Evol. Microbiol.">
        <title>The Global Catalogue of Microorganisms (GCM) 10K type strain sequencing project: providing services to taxonomists for standard genome sequencing and annotation.</title>
        <authorList>
            <consortium name="The Broad Institute Genomics Platform"/>
            <consortium name="The Broad Institute Genome Sequencing Center for Infectious Disease"/>
            <person name="Wu L."/>
            <person name="Ma J."/>
        </authorList>
    </citation>
    <scope>NUCLEOTIDE SEQUENCE [LARGE SCALE GENOMIC DNA]</scope>
    <source>
        <strain evidence="3">JCM 17705</strain>
    </source>
</reference>
<keyword evidence="3" id="KW-1185">Reference proteome</keyword>
<dbReference type="PANTHER" id="PTHR22916:SF3">
    <property type="entry name" value="UDP-GLCNAC:BETAGAL BETA-1,3-N-ACETYLGLUCOSAMINYLTRANSFERASE-LIKE PROTEIN 1"/>
    <property type="match status" value="1"/>
</dbReference>
<dbReference type="RefSeq" id="WP_345212148.1">
    <property type="nucleotide sequence ID" value="NZ_BAABFT010000008.1"/>
</dbReference>
<dbReference type="Proteomes" id="UP001500582">
    <property type="component" value="Unassembled WGS sequence"/>
</dbReference>
<feature type="domain" description="Glycosyltransferase 2-like" evidence="1">
    <location>
        <begin position="8"/>
        <end position="150"/>
    </location>
</feature>
<evidence type="ECO:0000259" key="1">
    <source>
        <dbReference type="Pfam" id="PF00535"/>
    </source>
</evidence>
<name>A0ABP8GPS7_9SPHI</name>
<comment type="caution">
    <text evidence="2">The sequence shown here is derived from an EMBL/GenBank/DDBJ whole genome shotgun (WGS) entry which is preliminary data.</text>
</comment>
<dbReference type="SUPFAM" id="SSF53448">
    <property type="entry name" value="Nucleotide-diphospho-sugar transferases"/>
    <property type="match status" value="1"/>
</dbReference>
<dbReference type="InterPro" id="IPR029044">
    <property type="entry name" value="Nucleotide-diphossugar_trans"/>
</dbReference>
<sequence>MDGIKITLITVCYNAESTISACIQSVINQRYGNLQYIIIDGASTDKTVEIIRQFEGHFHTLISEPDKGIYDAMNKGIAMATGEVIGMLNADDIFAADNILSTVNECFNSDLDILYGDLNVVNKQGKVIRKWRSAPYQKGIMNWGWMPPHPTFYCRRKLFEKLGNYRLDYGTAADYELMLRFMHGNMHKTERTPLIMVIMNAGGASNNSYFSRIKALMNDMRAMRENGIRFPWLTVLLKPLRKIHQYL</sequence>
<dbReference type="EMBL" id="BAABFT010000008">
    <property type="protein sequence ID" value="GAA4328203.1"/>
    <property type="molecule type" value="Genomic_DNA"/>
</dbReference>
<proteinExistence type="predicted"/>
<dbReference type="CDD" id="cd06433">
    <property type="entry name" value="GT_2_WfgS_like"/>
    <property type="match status" value="1"/>
</dbReference>
<accession>A0ABP8GPS7</accession>